<dbReference type="RefSeq" id="WP_048395028.1">
    <property type="nucleotide sequence ID" value="NZ_JYLB01000003.1"/>
</dbReference>
<dbReference type="FunFam" id="2.60.120.10:FF:000032">
    <property type="entry name" value="Mannose-1-phosphate guanylyltransferase/mannose-6-phosphate isomerase"/>
    <property type="match status" value="1"/>
</dbReference>
<dbReference type="Proteomes" id="UP000434925">
    <property type="component" value="Unassembled WGS sequence"/>
</dbReference>
<keyword evidence="26" id="KW-1185">Reference proteome</keyword>
<keyword evidence="10 25" id="KW-0548">Nucleotidyltransferase</keyword>
<feature type="domain" description="Mannose-6-phosphate isomerase type II C-terminal" evidence="22">
    <location>
        <begin position="352"/>
        <end position="467"/>
    </location>
</feature>
<dbReference type="InterPro" id="IPR001538">
    <property type="entry name" value="Man6P_isomerase-2_C"/>
</dbReference>
<dbReference type="NCBIfam" id="TIGR01479">
    <property type="entry name" value="GMP_PMI"/>
    <property type="match status" value="1"/>
</dbReference>
<dbReference type="InterPro" id="IPR006375">
    <property type="entry name" value="Man1P_GuaTrfase/Man6P_Isoase"/>
</dbReference>
<evidence type="ECO:0000256" key="3">
    <source>
        <dbReference type="ARBA" id="ARBA00004666"/>
    </source>
</evidence>
<evidence type="ECO:0000256" key="13">
    <source>
        <dbReference type="ARBA" id="ARBA00023134"/>
    </source>
</evidence>
<dbReference type="InterPro" id="IPR005835">
    <property type="entry name" value="NTP_transferase_dom"/>
</dbReference>
<dbReference type="UniPathway" id="UPA00126">
    <property type="reaction ID" value="UER00930"/>
</dbReference>
<dbReference type="CDD" id="cd02509">
    <property type="entry name" value="GDP-M1P_Guanylyltransferase"/>
    <property type="match status" value="1"/>
</dbReference>
<organism evidence="25 26">
    <name type="scientific">Pseudomonas lini</name>
    <dbReference type="NCBI Taxonomy" id="163011"/>
    <lineage>
        <taxon>Bacteria</taxon>
        <taxon>Pseudomonadati</taxon>
        <taxon>Pseudomonadota</taxon>
        <taxon>Gammaproteobacteria</taxon>
        <taxon>Pseudomonadales</taxon>
        <taxon>Pseudomonadaceae</taxon>
        <taxon>Pseudomonas</taxon>
    </lineage>
</organism>
<evidence type="ECO:0000256" key="11">
    <source>
        <dbReference type="ARBA" id="ARBA00022741"/>
    </source>
</evidence>
<evidence type="ECO:0000256" key="2">
    <source>
        <dbReference type="ARBA" id="ARBA00001941"/>
    </source>
</evidence>
<dbReference type="Pfam" id="PF00483">
    <property type="entry name" value="NTP_transferase"/>
    <property type="match status" value="1"/>
</dbReference>
<dbReference type="InterPro" id="IPR029044">
    <property type="entry name" value="Nucleotide-diphossugar_trans"/>
</dbReference>
<evidence type="ECO:0000313" key="25">
    <source>
        <dbReference type="EMBL" id="SDT51957.1"/>
    </source>
</evidence>
<dbReference type="PATRIC" id="fig|163011.3.peg.3218"/>
<evidence type="ECO:0000256" key="17">
    <source>
        <dbReference type="ARBA" id="ARBA00047343"/>
    </source>
</evidence>
<sequence>MIPVILSGGSGTRLWPLSRALKPKQFISIHGDLSLFQATLDRIKNLSTEGESLSPPIIVCNEDHRFIVAEQSRSLDIKPQKILLEPTARNTAPAIAAATLAALEDGDDPILLVLAADHVISDINAFKASLALARVEVNKGRIVTFGVVPTKPETGYGYIRTQMHTAEGVAHVEAFVEKPDLETAQSYLAQGNYFWNSGMFMFRASVMKSELERLSPDIIVAAELSLSNAAHDHDFTRLNQVDFVNAPNVSIDYAVMEKTNIASVVILNSSWSDLGAWDSVWEAGLKDENENCIQGDVLLQGVTNSYVHSSHRLVTVLGISDVVVVETSDAILVTTKENSQDVKKIVSELTKNNRVESASHREVYRPWGKYDSVDQGHRYQVKRITVKPGHKLSVQLHHHRAEHWIVVSGTANVQIGDKQVLLSENQSTYIPIGVVHSLENPGRIPLELIEVQSGSYLGEDDIVRFEDRYGRLELV</sequence>
<dbReference type="FunFam" id="3.90.550.10:FF:000046">
    <property type="entry name" value="Mannose-1-phosphate guanylyltransferase (GDP)"/>
    <property type="match status" value="1"/>
</dbReference>
<dbReference type="Gene3D" id="3.90.550.10">
    <property type="entry name" value="Spore Coat Polysaccharide Biosynthesis Protein SpsA, Chain A"/>
    <property type="match status" value="1"/>
</dbReference>
<comment type="catalytic activity">
    <reaction evidence="17">
        <text>alpha-D-mannose 1-phosphate + GTP + H(+) = GDP-alpha-D-mannose + diphosphate</text>
        <dbReference type="Rhea" id="RHEA:15229"/>
        <dbReference type="ChEBI" id="CHEBI:15378"/>
        <dbReference type="ChEBI" id="CHEBI:33019"/>
        <dbReference type="ChEBI" id="CHEBI:37565"/>
        <dbReference type="ChEBI" id="CHEBI:57527"/>
        <dbReference type="ChEBI" id="CHEBI:58409"/>
        <dbReference type="EC" id="2.7.7.13"/>
    </reaction>
</comment>
<comment type="function">
    <text evidence="18">Produces a precursor for alginate polymerization. The alginate layer provides a protective barrier against host immune defenses and antibiotics.</text>
</comment>
<evidence type="ECO:0000256" key="6">
    <source>
        <dbReference type="ARBA" id="ARBA00011245"/>
    </source>
</evidence>
<dbReference type="SUPFAM" id="SSF51182">
    <property type="entry name" value="RmlC-like cupins"/>
    <property type="match status" value="1"/>
</dbReference>
<evidence type="ECO:0000256" key="12">
    <source>
        <dbReference type="ARBA" id="ARBA00022841"/>
    </source>
</evidence>
<proteinExistence type="inferred from homology"/>
<dbReference type="SUPFAM" id="SSF53448">
    <property type="entry name" value="Nucleotide-diphospho-sugar transferases"/>
    <property type="match status" value="1"/>
</dbReference>
<dbReference type="Gene3D" id="2.60.120.10">
    <property type="entry name" value="Jelly Rolls"/>
    <property type="match status" value="1"/>
</dbReference>
<evidence type="ECO:0000313" key="24">
    <source>
        <dbReference type="EMBL" id="KAB0503626.1"/>
    </source>
</evidence>
<reference evidence="24 27" key="3">
    <citation type="submission" date="2019-09" db="EMBL/GenBank/DDBJ databases">
        <title>Draft genome sequences of 48 bacterial type strains from the CCUG.</title>
        <authorList>
            <person name="Tunovic T."/>
            <person name="Pineiro-Iglesias B."/>
            <person name="Unosson C."/>
            <person name="Inganas E."/>
            <person name="Ohlen M."/>
            <person name="Cardew S."/>
            <person name="Jensie-Markopoulos S."/>
            <person name="Salva-Serra F."/>
            <person name="Jaen-Luchoro D."/>
            <person name="Karlsson R."/>
            <person name="Svensson-Stadler L."/>
            <person name="Chun J."/>
            <person name="Moore E."/>
        </authorList>
    </citation>
    <scope>NUCLEOTIDE SEQUENCE [LARGE SCALE GENOMIC DNA]</scope>
    <source>
        <strain evidence="24 27">CCUG 51522</strain>
    </source>
</reference>
<feature type="domain" description="MannoseP isomerase/GMP-like beta-helix" evidence="23">
    <location>
        <begin position="304"/>
        <end position="349"/>
    </location>
</feature>
<comment type="subunit">
    <text evidence="6">Monomer.</text>
</comment>
<keyword evidence="9 25" id="KW-0808">Transferase</keyword>
<evidence type="ECO:0000256" key="9">
    <source>
        <dbReference type="ARBA" id="ARBA00022679"/>
    </source>
</evidence>
<dbReference type="InterPro" id="IPR011051">
    <property type="entry name" value="RmlC_Cupin_sf"/>
</dbReference>
<feature type="domain" description="Nucleotidyl transferase" evidence="21">
    <location>
        <begin position="3"/>
        <end position="289"/>
    </location>
</feature>
<evidence type="ECO:0000256" key="4">
    <source>
        <dbReference type="ARBA" id="ARBA00004823"/>
    </source>
</evidence>
<comment type="pathway">
    <text evidence="3">Nucleotide-sugar biosynthesis; GDP-alpha-D-mannose biosynthesis; alpha-D-mannose 1-phosphate from D-fructose 6-phosphate: step 1/2.</text>
</comment>
<dbReference type="GO" id="GO:0004475">
    <property type="term" value="F:mannose-1-phosphate guanylyltransferase (GTP) activity"/>
    <property type="evidence" value="ECO:0007669"/>
    <property type="project" value="UniProtKB-EC"/>
</dbReference>
<evidence type="ECO:0000259" key="23">
    <source>
        <dbReference type="Pfam" id="PF22640"/>
    </source>
</evidence>
<evidence type="ECO:0000256" key="1">
    <source>
        <dbReference type="ARBA" id="ARBA00000757"/>
    </source>
</evidence>
<dbReference type="EC" id="2.7.7.13" evidence="8"/>
<dbReference type="GO" id="GO:0009298">
    <property type="term" value="P:GDP-mannose biosynthetic process"/>
    <property type="evidence" value="ECO:0007669"/>
    <property type="project" value="UniProtKB-UniPathway"/>
</dbReference>
<dbReference type="CDD" id="cd02213">
    <property type="entry name" value="cupin_PMI_typeII_C"/>
    <property type="match status" value="1"/>
</dbReference>
<reference evidence="26" key="1">
    <citation type="submission" date="2016-10" db="EMBL/GenBank/DDBJ databases">
        <authorList>
            <person name="Varghese N."/>
            <person name="Submissions S."/>
        </authorList>
    </citation>
    <scope>NUCLEOTIDE SEQUENCE [LARGE SCALE GENOMIC DNA]</scope>
    <source>
        <strain evidence="26">BS3782</strain>
    </source>
</reference>
<dbReference type="Pfam" id="PF01050">
    <property type="entry name" value="MannoseP_isomer"/>
    <property type="match status" value="1"/>
</dbReference>
<dbReference type="InterPro" id="IPR054566">
    <property type="entry name" value="ManC/GMP-like_b-helix"/>
</dbReference>
<dbReference type="AlphaFoldDB" id="A0A0J6HFL6"/>
<evidence type="ECO:0000256" key="20">
    <source>
        <dbReference type="RuleBase" id="RU004190"/>
    </source>
</evidence>
<dbReference type="GO" id="GO:0004476">
    <property type="term" value="F:mannose-6-phosphate isomerase activity"/>
    <property type="evidence" value="ECO:0007669"/>
    <property type="project" value="UniProtKB-EC"/>
</dbReference>
<name>A0A0J6HFL6_9PSED</name>
<evidence type="ECO:0000256" key="5">
    <source>
        <dbReference type="ARBA" id="ARBA00006115"/>
    </source>
</evidence>
<evidence type="ECO:0000256" key="14">
    <source>
        <dbReference type="ARBA" id="ARBA00023235"/>
    </source>
</evidence>
<dbReference type="InterPro" id="IPR014710">
    <property type="entry name" value="RmlC-like_jellyroll"/>
</dbReference>
<protein>
    <recommendedName>
        <fullName evidence="19">Alginate biosynthesis protein AlgA</fullName>
        <ecNumber evidence="8">2.7.7.13</ecNumber>
        <ecNumber evidence="7">5.3.1.8</ecNumber>
    </recommendedName>
</protein>
<dbReference type="Pfam" id="PF22640">
    <property type="entry name" value="ManC_GMP_beta-helix"/>
    <property type="match status" value="1"/>
</dbReference>
<evidence type="ECO:0000256" key="7">
    <source>
        <dbReference type="ARBA" id="ARBA00011956"/>
    </source>
</evidence>
<evidence type="ECO:0000256" key="10">
    <source>
        <dbReference type="ARBA" id="ARBA00022695"/>
    </source>
</evidence>
<dbReference type="InterPro" id="IPR051161">
    <property type="entry name" value="Mannose-6P_isomerase_type2"/>
</dbReference>
<dbReference type="PANTHER" id="PTHR46390:SF1">
    <property type="entry name" value="MANNOSE-1-PHOSPHATE GUANYLYLTRANSFERASE"/>
    <property type="match status" value="1"/>
</dbReference>
<dbReference type="PANTHER" id="PTHR46390">
    <property type="entry name" value="MANNOSE-1-PHOSPHATE GUANYLYLTRANSFERASE"/>
    <property type="match status" value="1"/>
</dbReference>
<gene>
    <name evidence="24" type="ORF">F7R14_17940</name>
    <name evidence="25" type="ORF">SAMN04490191_4917</name>
</gene>
<keyword evidence="15" id="KW-0511">Multifunctional enzyme</keyword>
<dbReference type="InterPro" id="IPR049577">
    <property type="entry name" value="GMPP_N"/>
</dbReference>
<comment type="catalytic activity">
    <reaction evidence="1">
        <text>D-mannose 6-phosphate = D-fructose 6-phosphate</text>
        <dbReference type="Rhea" id="RHEA:12356"/>
        <dbReference type="ChEBI" id="CHEBI:58735"/>
        <dbReference type="ChEBI" id="CHEBI:61527"/>
        <dbReference type="EC" id="5.3.1.8"/>
    </reaction>
</comment>
<dbReference type="EMBL" id="LT629746">
    <property type="protein sequence ID" value="SDT51957.1"/>
    <property type="molecule type" value="Genomic_DNA"/>
</dbReference>
<accession>A0A0J6HFL6</accession>
<evidence type="ECO:0000259" key="22">
    <source>
        <dbReference type="Pfam" id="PF01050"/>
    </source>
</evidence>
<keyword evidence="12" id="KW-0016">Alginate biosynthesis</keyword>
<reference evidence="25" key="2">
    <citation type="submission" date="2016-10" db="EMBL/GenBank/DDBJ databases">
        <authorList>
            <person name="de Groot N.N."/>
        </authorList>
    </citation>
    <scope>NUCLEOTIDE SEQUENCE [LARGE SCALE GENOMIC DNA]</scope>
    <source>
        <strain evidence="25">BS3782</strain>
    </source>
</reference>
<evidence type="ECO:0000256" key="15">
    <source>
        <dbReference type="ARBA" id="ARBA00023268"/>
    </source>
</evidence>
<dbReference type="EMBL" id="VZPO01000006">
    <property type="protein sequence ID" value="KAB0503626.1"/>
    <property type="molecule type" value="Genomic_DNA"/>
</dbReference>
<keyword evidence="16" id="KW-0170">Cobalt</keyword>
<keyword evidence="11" id="KW-0547">Nucleotide-binding</keyword>
<dbReference type="GO" id="GO:0042121">
    <property type="term" value="P:alginic acid biosynthetic process"/>
    <property type="evidence" value="ECO:0007669"/>
    <property type="project" value="UniProtKB-KW"/>
</dbReference>
<comment type="pathway">
    <text evidence="4">Nucleotide-sugar biosynthesis; GDP-alpha-D-mannose biosynthesis; GDP-alpha-D-mannose from alpha-D-mannose 1-phosphate (GTP route): step 1/1.</text>
</comment>
<evidence type="ECO:0000256" key="16">
    <source>
        <dbReference type="ARBA" id="ARBA00023285"/>
    </source>
</evidence>
<dbReference type="Proteomes" id="UP000182814">
    <property type="component" value="Chromosome I"/>
</dbReference>
<evidence type="ECO:0000256" key="8">
    <source>
        <dbReference type="ARBA" id="ARBA00012387"/>
    </source>
</evidence>
<evidence type="ECO:0000313" key="26">
    <source>
        <dbReference type="Proteomes" id="UP000182814"/>
    </source>
</evidence>
<evidence type="ECO:0000259" key="21">
    <source>
        <dbReference type="Pfam" id="PF00483"/>
    </source>
</evidence>
<evidence type="ECO:0000256" key="19">
    <source>
        <dbReference type="ARBA" id="ARBA00067387"/>
    </source>
</evidence>
<evidence type="ECO:0000256" key="18">
    <source>
        <dbReference type="ARBA" id="ARBA00057590"/>
    </source>
</evidence>
<evidence type="ECO:0000313" key="27">
    <source>
        <dbReference type="Proteomes" id="UP000434925"/>
    </source>
</evidence>
<dbReference type="EC" id="5.3.1.8" evidence="7"/>
<keyword evidence="13" id="KW-0342">GTP-binding</keyword>
<dbReference type="GO" id="GO:0005525">
    <property type="term" value="F:GTP binding"/>
    <property type="evidence" value="ECO:0007669"/>
    <property type="project" value="UniProtKB-KW"/>
</dbReference>
<keyword evidence="14 24" id="KW-0413">Isomerase</keyword>
<comment type="cofactor">
    <cofactor evidence="2">
        <name>Co(2+)</name>
        <dbReference type="ChEBI" id="CHEBI:48828"/>
    </cofactor>
</comment>
<comment type="similarity">
    <text evidence="5 20">Belongs to the mannose-6-phosphate isomerase type 2 family.</text>
</comment>